<protein>
    <recommendedName>
        <fullName evidence="2">Phage tail assembly chaperone-like domain-containing protein</fullName>
    </recommendedName>
</protein>
<organism evidence="3 4">
    <name type="scientific">Pseudomonas chlororaphis</name>
    <dbReference type="NCBI Taxonomy" id="587753"/>
    <lineage>
        <taxon>Bacteria</taxon>
        <taxon>Pseudomonadati</taxon>
        <taxon>Pseudomonadota</taxon>
        <taxon>Gammaproteobacteria</taxon>
        <taxon>Pseudomonadales</taxon>
        <taxon>Pseudomonadaceae</taxon>
        <taxon>Pseudomonas</taxon>
    </lineage>
</organism>
<dbReference type="RefSeq" id="WP_075119948.1">
    <property type="nucleotide sequence ID" value="NZ_MSCT01000011.1"/>
</dbReference>
<accession>A0A1Q8EPT4</accession>
<evidence type="ECO:0000313" key="4">
    <source>
        <dbReference type="Proteomes" id="UP000185578"/>
    </source>
</evidence>
<name>A0A1Q8EPT4_9PSED</name>
<gene>
    <name evidence="3" type="ORF">BTN82_15210</name>
</gene>
<feature type="domain" description="Phage tail assembly chaperone-like" evidence="2">
    <location>
        <begin position="70"/>
        <end position="136"/>
    </location>
</feature>
<evidence type="ECO:0000259" key="2">
    <source>
        <dbReference type="Pfam" id="PF16778"/>
    </source>
</evidence>
<evidence type="ECO:0000256" key="1">
    <source>
        <dbReference type="SAM" id="MobiDB-lite"/>
    </source>
</evidence>
<dbReference type="InterPro" id="IPR031893">
    <property type="entry name" value="Phage_tail_APC"/>
</dbReference>
<dbReference type="OrthoDB" id="6465464at2"/>
<comment type="caution">
    <text evidence="3">The sequence shown here is derived from an EMBL/GenBank/DDBJ whole genome shotgun (WGS) entry which is preliminary data.</text>
</comment>
<dbReference type="Proteomes" id="UP000185578">
    <property type="component" value="Unassembled WGS sequence"/>
</dbReference>
<feature type="region of interest" description="Disordered" evidence="1">
    <location>
        <begin position="124"/>
        <end position="145"/>
    </location>
</feature>
<evidence type="ECO:0000313" key="3">
    <source>
        <dbReference type="EMBL" id="OLF53813.1"/>
    </source>
</evidence>
<proteinExistence type="predicted"/>
<reference evidence="3 4" key="1">
    <citation type="submission" date="2016-12" db="EMBL/GenBank/DDBJ databases">
        <authorList>
            <person name="Song W.-J."/>
            <person name="Kurnit D.M."/>
        </authorList>
    </citation>
    <scope>NUCLEOTIDE SEQUENCE [LARGE SCALE GENOMIC DNA]</scope>
    <source>
        <strain evidence="3 4">PCL1601</strain>
    </source>
</reference>
<dbReference type="AlphaFoldDB" id="A0A1Q8EPT4"/>
<dbReference type="Pfam" id="PF16778">
    <property type="entry name" value="Phage_tail_APC"/>
    <property type="match status" value="1"/>
</dbReference>
<dbReference type="EMBL" id="MSCT01000011">
    <property type="protein sequence ID" value="OLF53813.1"/>
    <property type="molecule type" value="Genomic_DNA"/>
</dbReference>
<sequence>MAIFYHLPSRSFLDTAIYSAKSIPTDAVEITRAEQMLLLAGEARGQDIAIGDNGRPALVDPAPDPGAIANQERWWRDEELERVKWLRERHRDELELGISLSLTTAQYSELLAYMQQLRDWPQSANFPDTAHRPVEPSWIAEQEDV</sequence>